<proteinExistence type="predicted"/>
<gene>
    <name evidence="2" type="ORF">PEVE_00016890</name>
</gene>
<dbReference type="EMBL" id="CALNXI010002336">
    <property type="protein sequence ID" value="CAH3186445.1"/>
    <property type="molecule type" value="Genomic_DNA"/>
</dbReference>
<accession>A0ABN8S5Y2</accession>
<name>A0ABN8S5Y2_9CNID</name>
<protein>
    <recommendedName>
        <fullName evidence="4">C2H2-type domain-containing protein</fullName>
    </recommendedName>
</protein>
<dbReference type="PANTHER" id="PTHR33845:SF1">
    <property type="entry name" value="C2H2-TYPE DOMAIN-CONTAINING PROTEIN"/>
    <property type="match status" value="1"/>
</dbReference>
<dbReference type="PANTHER" id="PTHR33845">
    <property type="entry name" value="C2H2-TYPE DOMAIN-CONTAINING PROTEIN"/>
    <property type="match status" value="1"/>
</dbReference>
<organism evidence="2 3">
    <name type="scientific">Porites evermanni</name>
    <dbReference type="NCBI Taxonomy" id="104178"/>
    <lineage>
        <taxon>Eukaryota</taxon>
        <taxon>Metazoa</taxon>
        <taxon>Cnidaria</taxon>
        <taxon>Anthozoa</taxon>
        <taxon>Hexacorallia</taxon>
        <taxon>Scleractinia</taxon>
        <taxon>Fungiina</taxon>
        <taxon>Poritidae</taxon>
        <taxon>Porites</taxon>
    </lineage>
</organism>
<evidence type="ECO:0000313" key="2">
    <source>
        <dbReference type="EMBL" id="CAH3186445.1"/>
    </source>
</evidence>
<comment type="caution">
    <text evidence="2">The sequence shown here is derived from an EMBL/GenBank/DDBJ whole genome shotgun (WGS) entry which is preliminary data.</text>
</comment>
<evidence type="ECO:0000313" key="3">
    <source>
        <dbReference type="Proteomes" id="UP001159427"/>
    </source>
</evidence>
<reference evidence="2 3" key="1">
    <citation type="submission" date="2022-05" db="EMBL/GenBank/DDBJ databases">
        <authorList>
            <consortium name="Genoscope - CEA"/>
            <person name="William W."/>
        </authorList>
    </citation>
    <scope>NUCLEOTIDE SEQUENCE [LARGE SCALE GENOMIC DNA]</scope>
</reference>
<keyword evidence="3" id="KW-1185">Reference proteome</keyword>
<dbReference type="Proteomes" id="UP001159427">
    <property type="component" value="Unassembled WGS sequence"/>
</dbReference>
<evidence type="ECO:0000256" key="1">
    <source>
        <dbReference type="SAM" id="MobiDB-lite"/>
    </source>
</evidence>
<evidence type="ECO:0008006" key="4">
    <source>
        <dbReference type="Google" id="ProtNLM"/>
    </source>
</evidence>
<feature type="compositionally biased region" description="Basic and acidic residues" evidence="1">
    <location>
        <begin position="365"/>
        <end position="375"/>
    </location>
</feature>
<feature type="region of interest" description="Disordered" evidence="1">
    <location>
        <begin position="356"/>
        <end position="386"/>
    </location>
</feature>
<sequence>MYLKGDYKVHISEDSCVPDHCCIYALSDPKDESMRQKSNHAHADRCSQCEALDELLDSIEKVVQGASFSLPEKRDEALYIFQHVRQAIILWKCHQIRTVRQDQARLEVLDRLDDKTFLITSDWAMKFLPQHFIETQSDWFGKRGMSWHISVVVRRVSSQLQTQTFVQILQSSNQGSFTVVLLLEHVLRTLKSEHPEIQQVYLRQGNAGCYHSVTTILAIPAIQSSSGMRILAVDFSDPQGGKGPADRMSATCKNHIRRYINEGHDVTNAQQMKTAILSHGGVEGVRVAVVEASINETPEQRKIPGINKLNNFEFKNDGVFARRAYAIGKGRKINTKHGQGDSNMYSLRAPFSNGDFKSLSKQSKPARESQPEEHAAANNPLETRPTATYSCPQDGCTRVFQRHCALENHLSFERCSKSVERATLLDRAKTEYATRLLEGVGKIPTLPNTSGTSASTCTERLQEGWALKQMKKPYRFSDKQKSYLVEKFNIGQGTGRKVDPEVVAKEMRREKDENGVRLFTISEFLTPLQVSSFFSRLAAKVRQQTVGEPVLEEEDITAANEEENFVTARQSILASLNLFHPIVCGQNNLCELVRRNTLSKLKLDELQCCCAELGLPVPVPPVRRKAPYVNLLKELVKECTCMDVESP</sequence>